<comment type="similarity">
    <text evidence="14">Belongs to the RING-type zinc finger family. ATL subfamily.</text>
</comment>
<evidence type="ECO:0000256" key="17">
    <source>
        <dbReference type="SAM" id="SignalP"/>
    </source>
</evidence>
<keyword evidence="10" id="KW-0833">Ubl conjugation pathway</keyword>
<keyword evidence="19" id="KW-1185">Reference proteome</keyword>
<comment type="subcellular location">
    <subcellularLocation>
        <location evidence="2">Membrane</location>
        <topology evidence="2">Single-pass membrane protein</topology>
    </subcellularLocation>
</comment>
<accession>A0A6J1J338</accession>
<evidence type="ECO:0000256" key="4">
    <source>
        <dbReference type="ARBA" id="ARBA00012483"/>
    </source>
</evidence>
<evidence type="ECO:0000313" key="20">
    <source>
        <dbReference type="RefSeq" id="XP_022984777.1"/>
    </source>
</evidence>
<dbReference type="KEGG" id="cmax:111482960"/>
<keyword evidence="7" id="KW-0479">Metal-binding</keyword>
<reference evidence="20" key="1">
    <citation type="submission" date="2025-08" db="UniProtKB">
        <authorList>
            <consortium name="RefSeq"/>
        </authorList>
    </citation>
    <scope>IDENTIFICATION</scope>
    <source>
        <tissue evidence="20">Young leaves</tissue>
    </source>
</reference>
<dbReference type="InterPro" id="IPR001841">
    <property type="entry name" value="Znf_RING"/>
</dbReference>
<evidence type="ECO:0000256" key="8">
    <source>
        <dbReference type="ARBA" id="ARBA00022729"/>
    </source>
</evidence>
<feature type="domain" description="RING-type" evidence="18">
    <location>
        <begin position="313"/>
        <end position="355"/>
    </location>
</feature>
<dbReference type="GeneID" id="111482960"/>
<evidence type="ECO:0000256" key="9">
    <source>
        <dbReference type="ARBA" id="ARBA00022771"/>
    </source>
</evidence>
<dbReference type="GO" id="GO:0030247">
    <property type="term" value="F:polysaccharide binding"/>
    <property type="evidence" value="ECO:0007669"/>
    <property type="project" value="InterPro"/>
</dbReference>
<dbReference type="EC" id="2.3.2.27" evidence="4"/>
<dbReference type="OrthoDB" id="8062037at2759"/>
<evidence type="ECO:0000256" key="11">
    <source>
        <dbReference type="ARBA" id="ARBA00022833"/>
    </source>
</evidence>
<evidence type="ECO:0000256" key="13">
    <source>
        <dbReference type="ARBA" id="ARBA00023136"/>
    </source>
</evidence>
<feature type="transmembrane region" description="Helical" evidence="16">
    <location>
        <begin position="235"/>
        <end position="258"/>
    </location>
</feature>
<dbReference type="Pfam" id="PF13639">
    <property type="entry name" value="zf-RING_2"/>
    <property type="match status" value="1"/>
</dbReference>
<evidence type="ECO:0000256" key="2">
    <source>
        <dbReference type="ARBA" id="ARBA00004167"/>
    </source>
</evidence>
<comment type="pathway">
    <text evidence="3">Protein modification; protein ubiquitination.</text>
</comment>
<dbReference type="GO" id="GO:0008270">
    <property type="term" value="F:zinc ion binding"/>
    <property type="evidence" value="ECO:0007669"/>
    <property type="project" value="UniProtKB-KW"/>
</dbReference>
<dbReference type="GO" id="GO:0016020">
    <property type="term" value="C:membrane"/>
    <property type="evidence" value="ECO:0007669"/>
    <property type="project" value="UniProtKB-SubCell"/>
</dbReference>
<keyword evidence="12 16" id="KW-1133">Transmembrane helix</keyword>
<evidence type="ECO:0000313" key="19">
    <source>
        <dbReference type="Proteomes" id="UP000504608"/>
    </source>
</evidence>
<dbReference type="AlphaFoldDB" id="A0A6J1J338"/>
<proteinExistence type="inferred from homology"/>
<evidence type="ECO:0000259" key="18">
    <source>
        <dbReference type="PROSITE" id="PS50089"/>
    </source>
</evidence>
<dbReference type="InterPro" id="IPR013083">
    <property type="entry name" value="Znf_RING/FYVE/PHD"/>
</dbReference>
<evidence type="ECO:0000256" key="7">
    <source>
        <dbReference type="ARBA" id="ARBA00022723"/>
    </source>
</evidence>
<gene>
    <name evidence="20" type="primary">LOC111482960</name>
</gene>
<dbReference type="SUPFAM" id="SSF57850">
    <property type="entry name" value="RING/U-box"/>
    <property type="match status" value="1"/>
</dbReference>
<dbReference type="RefSeq" id="XP_022984777.1">
    <property type="nucleotide sequence ID" value="XM_023129009.1"/>
</dbReference>
<feature type="chain" id="PRO_5027061265" description="RING-type E3 ubiquitin transferase" evidence="17">
    <location>
        <begin position="23"/>
        <end position="368"/>
    </location>
</feature>
<protein>
    <recommendedName>
        <fullName evidence="4">RING-type E3 ubiquitin transferase</fullName>
        <ecNumber evidence="4">2.3.2.27</ecNumber>
    </recommendedName>
</protein>
<dbReference type="SMART" id="SM00184">
    <property type="entry name" value="RING"/>
    <property type="match status" value="1"/>
</dbReference>
<dbReference type="InterPro" id="IPR025287">
    <property type="entry name" value="WAK_GUB"/>
</dbReference>
<evidence type="ECO:0000256" key="15">
    <source>
        <dbReference type="PROSITE-ProRule" id="PRU00175"/>
    </source>
</evidence>
<evidence type="ECO:0000256" key="6">
    <source>
        <dbReference type="ARBA" id="ARBA00022692"/>
    </source>
</evidence>
<evidence type="ECO:0000256" key="5">
    <source>
        <dbReference type="ARBA" id="ARBA00022679"/>
    </source>
</evidence>
<feature type="signal peptide" evidence="17">
    <location>
        <begin position="1"/>
        <end position="22"/>
    </location>
</feature>
<evidence type="ECO:0000256" key="16">
    <source>
        <dbReference type="SAM" id="Phobius"/>
    </source>
</evidence>
<dbReference type="PROSITE" id="PS50089">
    <property type="entry name" value="ZF_RING_2"/>
    <property type="match status" value="1"/>
</dbReference>
<evidence type="ECO:0000256" key="12">
    <source>
        <dbReference type="ARBA" id="ARBA00022989"/>
    </source>
</evidence>
<comment type="catalytic activity">
    <reaction evidence="1">
        <text>S-ubiquitinyl-[E2 ubiquitin-conjugating enzyme]-L-cysteine + [acceptor protein]-L-lysine = [E2 ubiquitin-conjugating enzyme]-L-cysteine + N(6)-ubiquitinyl-[acceptor protein]-L-lysine.</text>
        <dbReference type="EC" id="2.3.2.27"/>
    </reaction>
</comment>
<evidence type="ECO:0000256" key="1">
    <source>
        <dbReference type="ARBA" id="ARBA00000900"/>
    </source>
</evidence>
<keyword evidence="13 16" id="KW-0472">Membrane</keyword>
<dbReference type="GO" id="GO:0061630">
    <property type="term" value="F:ubiquitin protein ligase activity"/>
    <property type="evidence" value="ECO:0007669"/>
    <property type="project" value="UniProtKB-EC"/>
</dbReference>
<keyword evidence="8 17" id="KW-0732">Signal</keyword>
<keyword evidence="6 16" id="KW-0812">Transmembrane</keyword>
<keyword evidence="11" id="KW-0862">Zinc</keyword>
<dbReference type="Proteomes" id="UP000504608">
    <property type="component" value="Unplaced"/>
</dbReference>
<evidence type="ECO:0000256" key="10">
    <source>
        <dbReference type="ARBA" id="ARBA00022786"/>
    </source>
</evidence>
<evidence type="ECO:0000256" key="14">
    <source>
        <dbReference type="ARBA" id="ARBA00024209"/>
    </source>
</evidence>
<dbReference type="Gene3D" id="3.30.40.10">
    <property type="entry name" value="Zinc/RING finger domain, C3HC4 (zinc finger)"/>
    <property type="match status" value="1"/>
</dbReference>
<dbReference type="CDD" id="cd16461">
    <property type="entry name" value="RING-H2_EL5-like"/>
    <property type="match status" value="1"/>
</dbReference>
<organism evidence="19 20">
    <name type="scientific">Cucurbita maxima</name>
    <name type="common">Pumpkin</name>
    <name type="synonym">Winter squash</name>
    <dbReference type="NCBI Taxonomy" id="3661"/>
    <lineage>
        <taxon>Eukaryota</taxon>
        <taxon>Viridiplantae</taxon>
        <taxon>Streptophyta</taxon>
        <taxon>Embryophyta</taxon>
        <taxon>Tracheophyta</taxon>
        <taxon>Spermatophyta</taxon>
        <taxon>Magnoliopsida</taxon>
        <taxon>eudicotyledons</taxon>
        <taxon>Gunneridae</taxon>
        <taxon>Pentapetalae</taxon>
        <taxon>rosids</taxon>
        <taxon>fabids</taxon>
        <taxon>Cucurbitales</taxon>
        <taxon>Cucurbitaceae</taxon>
        <taxon>Cucurbiteae</taxon>
        <taxon>Cucurbita</taxon>
    </lineage>
</organism>
<dbReference type="PANTHER" id="PTHR46279:SF10">
    <property type="entry name" value="RING-TYPE E3 UBIQUITIN TRANSFERASE"/>
    <property type="match status" value="1"/>
</dbReference>
<dbReference type="Pfam" id="PF13947">
    <property type="entry name" value="GUB_WAK_bind"/>
    <property type="match status" value="1"/>
</dbReference>
<dbReference type="PANTHER" id="PTHR46279">
    <property type="entry name" value="RING/U-BOX SUPERFAMILY PROTEIN"/>
    <property type="match status" value="1"/>
</dbReference>
<keyword evidence="5" id="KW-0808">Transferase</keyword>
<dbReference type="InterPro" id="IPR046948">
    <property type="entry name" value="ATL20-22-like"/>
</dbReference>
<sequence>MLLFLLWLCFLCFLCLFSPASTSELCFHSSCNGDFQTIQFPFRIENQQPKSCGYPGFDLTCPSTGQPLLHLPSSGDFTVQYIDYENQEILVNDPNKCLPRKILSLELSGSPFQATNSEDFTLFNCSWSDPIPSELNLNPIYCLSGLSYAVFASPSSFVNEILSSRCVAMKTVSVPYSWSFSPDLTNDLRLGWKKPNCRRCESHGGICGLEPNSTDQIQCKHSAQPRHGIPRGARYAVSIGVGVPVSMCVLGFLCCFCARVRSYSRGRNSSIEAHWVISSRPTLMGLDEPTIDSYPKFELGESLRLPKPNDNICAICLSEYRPKEIVKSIPHCRHFFHQDCIDEWLRLNASCPVCRMPPVKSPPSDSSL</sequence>
<evidence type="ECO:0000256" key="3">
    <source>
        <dbReference type="ARBA" id="ARBA00004906"/>
    </source>
</evidence>
<name>A0A6J1J338_CUCMA</name>
<keyword evidence="9 15" id="KW-0863">Zinc-finger</keyword>